<accession>A0A1Q9D526</accession>
<evidence type="ECO:0000256" key="1">
    <source>
        <dbReference type="SAM" id="MobiDB-lite"/>
    </source>
</evidence>
<evidence type="ECO:0000313" key="2">
    <source>
        <dbReference type="EMBL" id="OLP90301.1"/>
    </source>
</evidence>
<name>A0A1Q9D526_SYMMI</name>
<keyword evidence="3" id="KW-1185">Reference proteome</keyword>
<feature type="region of interest" description="Disordered" evidence="1">
    <location>
        <begin position="568"/>
        <end position="588"/>
    </location>
</feature>
<sequence>MAFLSDRKEVISYGRAPDVAVKIGTWSCFCFCGAPSHDPGADDVLGYERSPSDVELVVERAVDECEDDDRPNFSGDWMMVKAEGDMDAFLKEMGVGYVSTSRARGAARARIPRNVHWTEALSLLQSARLADLMSTILADFLFWANVGPSTQKHLKARQWQIAVSLLPALKRAKYKPDARDPEKVVSYGACISACEKCANWELALSLRLRVTSWKQIIDGVDAVRLVMSPSMVAAHACDMWPFYEPRTGLGGIARLRRLASMRDTDHIEHESASLAGSASEGAGCADEQAPCWNLETLEESEGVLGYSGRKPEEAPGAYEFVATCMAKAHGKADKPFEVSIVHEESDLPAAVSGTAGGCQLADDLCKGAIETVAGKDKYVVFSKTAMAVLNMPAHASNTADPPKAATLLQPGRSQAHRMISFGCWLLATSEGDVLEDARAKQACCSQLDKLTGMVDEIMEGGSGPCRAEVYVCGSVATDYFQRRHQCLRHRSAKDEPLEAQRSAGLSGDSERADALSKLQAELRQTHQETQEELAKWLPPESVNAAECIGIHAMQCSCDKSEHQDELGNRGTEYLDRVPGENDKVWTSH</sequence>
<organism evidence="2 3">
    <name type="scientific">Symbiodinium microadriaticum</name>
    <name type="common">Dinoflagellate</name>
    <name type="synonym">Zooxanthella microadriatica</name>
    <dbReference type="NCBI Taxonomy" id="2951"/>
    <lineage>
        <taxon>Eukaryota</taxon>
        <taxon>Sar</taxon>
        <taxon>Alveolata</taxon>
        <taxon>Dinophyceae</taxon>
        <taxon>Suessiales</taxon>
        <taxon>Symbiodiniaceae</taxon>
        <taxon>Symbiodinium</taxon>
    </lineage>
</organism>
<evidence type="ECO:0000313" key="3">
    <source>
        <dbReference type="Proteomes" id="UP000186817"/>
    </source>
</evidence>
<protein>
    <submittedName>
        <fullName evidence="2">Uncharacterized protein</fullName>
    </submittedName>
</protein>
<dbReference type="OrthoDB" id="10683218at2759"/>
<gene>
    <name evidence="2" type="ORF">AK812_SmicGene28136</name>
</gene>
<comment type="caution">
    <text evidence="2">The sequence shown here is derived from an EMBL/GenBank/DDBJ whole genome shotgun (WGS) entry which is preliminary data.</text>
</comment>
<proteinExistence type="predicted"/>
<dbReference type="Proteomes" id="UP000186817">
    <property type="component" value="Unassembled WGS sequence"/>
</dbReference>
<reference evidence="2 3" key="1">
    <citation type="submission" date="2016-02" db="EMBL/GenBank/DDBJ databases">
        <title>Genome analysis of coral dinoflagellate symbionts highlights evolutionary adaptations to a symbiotic lifestyle.</title>
        <authorList>
            <person name="Aranda M."/>
            <person name="Li Y."/>
            <person name="Liew Y.J."/>
            <person name="Baumgarten S."/>
            <person name="Simakov O."/>
            <person name="Wilson M."/>
            <person name="Piel J."/>
            <person name="Ashoor H."/>
            <person name="Bougouffa S."/>
            <person name="Bajic V.B."/>
            <person name="Ryu T."/>
            <person name="Ravasi T."/>
            <person name="Bayer T."/>
            <person name="Micklem G."/>
            <person name="Kim H."/>
            <person name="Bhak J."/>
            <person name="Lajeunesse T.C."/>
            <person name="Voolstra C.R."/>
        </authorList>
    </citation>
    <scope>NUCLEOTIDE SEQUENCE [LARGE SCALE GENOMIC DNA]</scope>
    <source>
        <strain evidence="2 3">CCMP2467</strain>
    </source>
</reference>
<dbReference type="EMBL" id="LSRX01000718">
    <property type="protein sequence ID" value="OLP90301.1"/>
    <property type="molecule type" value="Genomic_DNA"/>
</dbReference>
<dbReference type="AlphaFoldDB" id="A0A1Q9D526"/>